<name>A0ABT9NK09_9ACTN</name>
<gene>
    <name evidence="1" type="ORF">J2S59_000371</name>
</gene>
<accession>A0ABT9NK09</accession>
<reference evidence="1 2" key="1">
    <citation type="submission" date="2023-07" db="EMBL/GenBank/DDBJ databases">
        <title>Sequencing the genomes of 1000 actinobacteria strains.</title>
        <authorList>
            <person name="Klenk H.-P."/>
        </authorList>
    </citation>
    <scope>NUCLEOTIDE SEQUENCE [LARGE SCALE GENOMIC DNA]</scope>
    <source>
        <strain evidence="1 2">GD13</strain>
    </source>
</reference>
<dbReference type="Pfam" id="PF10604">
    <property type="entry name" value="Polyketide_cyc2"/>
    <property type="match status" value="1"/>
</dbReference>
<dbReference type="RefSeq" id="WP_068122410.1">
    <property type="nucleotide sequence ID" value="NZ_CCXJ01000589.1"/>
</dbReference>
<protein>
    <submittedName>
        <fullName evidence="1">Carbon monoxide dehydrogenase subunit G</fullName>
    </submittedName>
</protein>
<evidence type="ECO:0000313" key="2">
    <source>
        <dbReference type="Proteomes" id="UP001240447"/>
    </source>
</evidence>
<evidence type="ECO:0000313" key="1">
    <source>
        <dbReference type="EMBL" id="MDP9820562.1"/>
    </source>
</evidence>
<dbReference type="Proteomes" id="UP001240447">
    <property type="component" value="Unassembled WGS sequence"/>
</dbReference>
<proteinExistence type="predicted"/>
<dbReference type="Gene3D" id="3.30.530.20">
    <property type="match status" value="1"/>
</dbReference>
<organism evidence="1 2">
    <name type="scientific">Nocardioides massiliensis</name>
    <dbReference type="NCBI Taxonomy" id="1325935"/>
    <lineage>
        <taxon>Bacteria</taxon>
        <taxon>Bacillati</taxon>
        <taxon>Actinomycetota</taxon>
        <taxon>Actinomycetes</taxon>
        <taxon>Propionibacteriales</taxon>
        <taxon>Nocardioidaceae</taxon>
        <taxon>Nocardioides</taxon>
    </lineage>
</organism>
<dbReference type="EMBL" id="JAUSQM010000001">
    <property type="protein sequence ID" value="MDP9820562.1"/>
    <property type="molecule type" value="Genomic_DNA"/>
</dbReference>
<dbReference type="SUPFAM" id="SSF55961">
    <property type="entry name" value="Bet v1-like"/>
    <property type="match status" value="1"/>
</dbReference>
<keyword evidence="2" id="KW-1185">Reference proteome</keyword>
<dbReference type="InterPro" id="IPR019587">
    <property type="entry name" value="Polyketide_cyclase/dehydratase"/>
</dbReference>
<comment type="caution">
    <text evidence="1">The sequence shown here is derived from an EMBL/GenBank/DDBJ whole genome shotgun (WGS) entry which is preliminary data.</text>
</comment>
<sequence length="170" mass="18965">MTTFRATNDSQGVVRAPREVLWETLTDPATLTKLTPMLQHIEVVGEQDGHPLWRWTMSGIDVLGVKFRPEFTEQMIFDEPSSIDYRHAPPAGTTEKASVQGWYRLTDASDDDGPATHLQISIEIRVDLPLPRVASRAVTAVMSRVIDFTGEKFEANLYAHLGTTGTTDRP</sequence>
<dbReference type="InterPro" id="IPR023393">
    <property type="entry name" value="START-like_dom_sf"/>
</dbReference>